<evidence type="ECO:0000313" key="1">
    <source>
        <dbReference type="EMBL" id="KAJ8893534.1"/>
    </source>
</evidence>
<keyword evidence="2" id="KW-1185">Reference proteome</keyword>
<comment type="caution">
    <text evidence="1">The sequence shown here is derived from an EMBL/GenBank/DDBJ whole genome shotgun (WGS) entry which is preliminary data.</text>
</comment>
<name>A0ABQ9IA51_9NEOP</name>
<evidence type="ECO:0000313" key="2">
    <source>
        <dbReference type="Proteomes" id="UP001159363"/>
    </source>
</evidence>
<protein>
    <recommendedName>
        <fullName evidence="3">Integrase catalytic domain-containing protein</fullName>
    </recommendedName>
</protein>
<evidence type="ECO:0008006" key="3">
    <source>
        <dbReference type="Google" id="ProtNLM"/>
    </source>
</evidence>
<dbReference type="Gene3D" id="3.30.420.10">
    <property type="entry name" value="Ribonuclease H-like superfamily/Ribonuclease H"/>
    <property type="match status" value="1"/>
</dbReference>
<dbReference type="Proteomes" id="UP001159363">
    <property type="component" value="Chromosome 2"/>
</dbReference>
<dbReference type="PANTHER" id="PTHR47331">
    <property type="entry name" value="PHD-TYPE DOMAIN-CONTAINING PROTEIN"/>
    <property type="match status" value="1"/>
</dbReference>
<reference evidence="1 2" key="1">
    <citation type="submission" date="2023-02" db="EMBL/GenBank/DDBJ databases">
        <title>LHISI_Scaffold_Assembly.</title>
        <authorList>
            <person name="Stuart O.P."/>
            <person name="Cleave R."/>
            <person name="Magrath M.J.L."/>
            <person name="Mikheyev A.S."/>
        </authorList>
    </citation>
    <scope>NUCLEOTIDE SEQUENCE [LARGE SCALE GENOMIC DNA]</scope>
    <source>
        <strain evidence="1">Daus_M_001</strain>
        <tissue evidence="1">Leg muscle</tissue>
    </source>
</reference>
<gene>
    <name evidence="1" type="ORF">PR048_006132</name>
</gene>
<sequence>MASLPASSVCQVKPFLASGVDYAGLIPITEVRTRKPFILEAYICIFVCFATKAVHLDLASDLSSEIFLPAFRHFIACSVPCTHLHCDCGPNFVGSNRQLSKLQEFLADNKCLTDKQVEDKMT</sequence>
<dbReference type="InterPro" id="IPR036397">
    <property type="entry name" value="RNaseH_sf"/>
</dbReference>
<dbReference type="EMBL" id="JARBHB010000002">
    <property type="protein sequence ID" value="KAJ8893534.1"/>
    <property type="molecule type" value="Genomic_DNA"/>
</dbReference>
<organism evidence="1 2">
    <name type="scientific">Dryococelus australis</name>
    <dbReference type="NCBI Taxonomy" id="614101"/>
    <lineage>
        <taxon>Eukaryota</taxon>
        <taxon>Metazoa</taxon>
        <taxon>Ecdysozoa</taxon>
        <taxon>Arthropoda</taxon>
        <taxon>Hexapoda</taxon>
        <taxon>Insecta</taxon>
        <taxon>Pterygota</taxon>
        <taxon>Neoptera</taxon>
        <taxon>Polyneoptera</taxon>
        <taxon>Phasmatodea</taxon>
        <taxon>Verophasmatodea</taxon>
        <taxon>Anareolatae</taxon>
        <taxon>Phasmatidae</taxon>
        <taxon>Eurycanthinae</taxon>
        <taxon>Dryococelus</taxon>
    </lineage>
</organism>
<proteinExistence type="predicted"/>
<accession>A0ABQ9IA51</accession>